<feature type="domain" description="EF-hand" evidence="15">
    <location>
        <begin position="504"/>
        <end position="539"/>
    </location>
</feature>
<evidence type="ECO:0000256" key="6">
    <source>
        <dbReference type="ARBA" id="ARBA00022837"/>
    </source>
</evidence>
<proteinExistence type="predicted"/>
<evidence type="ECO:0000256" key="4">
    <source>
        <dbReference type="ARBA" id="ARBA00022692"/>
    </source>
</evidence>
<evidence type="ECO:0000313" key="17">
    <source>
        <dbReference type="Proteomes" id="UP001642464"/>
    </source>
</evidence>
<dbReference type="PANTHER" id="PTHR11537:SF254">
    <property type="entry name" value="POTASSIUM VOLTAGE-GATED CHANNEL PROTEIN SHAB"/>
    <property type="match status" value="1"/>
</dbReference>
<feature type="region of interest" description="Disordered" evidence="13">
    <location>
        <begin position="1"/>
        <end position="39"/>
    </location>
</feature>
<keyword evidence="2" id="KW-0813">Transport</keyword>
<dbReference type="InterPro" id="IPR005821">
    <property type="entry name" value="Ion_trans_dom"/>
</dbReference>
<sequence>MVQKTTRNMEPHLPGIPDKHSMEDEDNPGDGKPQEGKEELPCKLKTLDTSEDSPSALKAWLSEEFQRHIAALREHLDEAFDKQLQSQRSALEKLAFAVNGERDLRLAGLCFPPPRLPMAPSTEDPPAKLEVPGEKPVDSANAPATKTPADTVEGGPASSKTSSGSSCIQSQGNEEKDPERRPSRMQEAWKKSQESEKPRRASQMLGTTYSKLVTRVEIDIKESVVDAIVSVLVVLYTFILLLQTHWRGLEAVQRLDDVLPDDPNFQDWPGAETAFFVVDHIFNAIFVLEIAWRLYMHKLQFLCDIFGVFDVLVVIATSIDVYVLQPFDAGYAQNFAVGRLTRIFRLMRIFRVLRVMRFAKNLQQLRLLGDVLSKCLSPLMWALLVLGIIMVGTGVLMSQLLVEYVLDDTQPLAERRWVYDYYGTALKATYSVFEATFSGSWPLIARPLITNVSEWYCVFWIAYQVVIGFAVMRVIGALFLNETIRAANSDGEAEVLRKMKEKEAFSQKVYQFFTAADASGDGRLSYEELEAALQEPGVEAWLKALELEIHEAYTLFMLLDDDQDGEVSYEEFLHSALRLKGNARAIDSIMIMHEQAKMVTEFKRLNDMLTTEMDASREIMQRLQHRQIQPSHERRGSPFGDLLLSPAATKARSWTSMTLWSLEAATEGVHKDASS</sequence>
<dbReference type="SUPFAM" id="SSF47473">
    <property type="entry name" value="EF-hand"/>
    <property type="match status" value="1"/>
</dbReference>
<feature type="transmembrane region" description="Helical" evidence="14">
    <location>
        <begin position="301"/>
        <end position="323"/>
    </location>
</feature>
<gene>
    <name evidence="16" type="ORF">SCF082_LOCUS35409</name>
</gene>
<organism evidence="16 17">
    <name type="scientific">Durusdinium trenchii</name>
    <dbReference type="NCBI Taxonomy" id="1381693"/>
    <lineage>
        <taxon>Eukaryota</taxon>
        <taxon>Sar</taxon>
        <taxon>Alveolata</taxon>
        <taxon>Dinophyceae</taxon>
        <taxon>Suessiales</taxon>
        <taxon>Symbiodiniaceae</taxon>
        <taxon>Durusdinium</taxon>
    </lineage>
</organism>
<dbReference type="SMART" id="SM00054">
    <property type="entry name" value="EFh"/>
    <property type="match status" value="2"/>
</dbReference>
<keyword evidence="12" id="KW-0407">Ion channel</keyword>
<comment type="subcellular location">
    <subcellularLocation>
        <location evidence="1">Membrane</location>
        <topology evidence="1">Multi-pass membrane protein</topology>
    </subcellularLocation>
</comment>
<keyword evidence="17" id="KW-1185">Reference proteome</keyword>
<keyword evidence="4 14" id="KW-0812">Transmembrane</keyword>
<feature type="transmembrane region" description="Helical" evidence="14">
    <location>
        <begin position="224"/>
        <end position="246"/>
    </location>
</feature>
<feature type="region of interest" description="Disordered" evidence="13">
    <location>
        <begin position="116"/>
        <end position="203"/>
    </location>
</feature>
<dbReference type="Pfam" id="PF13499">
    <property type="entry name" value="EF-hand_7"/>
    <property type="match status" value="1"/>
</dbReference>
<evidence type="ECO:0000256" key="1">
    <source>
        <dbReference type="ARBA" id="ARBA00004141"/>
    </source>
</evidence>
<evidence type="ECO:0000256" key="2">
    <source>
        <dbReference type="ARBA" id="ARBA00022448"/>
    </source>
</evidence>
<evidence type="ECO:0000256" key="5">
    <source>
        <dbReference type="ARBA" id="ARBA00022826"/>
    </source>
</evidence>
<evidence type="ECO:0000256" key="12">
    <source>
        <dbReference type="ARBA" id="ARBA00023303"/>
    </source>
</evidence>
<dbReference type="PANTHER" id="PTHR11537">
    <property type="entry name" value="VOLTAGE-GATED POTASSIUM CHANNEL"/>
    <property type="match status" value="1"/>
</dbReference>
<reference evidence="16 17" key="1">
    <citation type="submission" date="2024-02" db="EMBL/GenBank/DDBJ databases">
        <authorList>
            <person name="Chen Y."/>
            <person name="Shah S."/>
            <person name="Dougan E. K."/>
            <person name="Thang M."/>
            <person name="Chan C."/>
        </authorList>
    </citation>
    <scope>NUCLEOTIDE SEQUENCE [LARGE SCALE GENOMIC DNA]</scope>
</reference>
<dbReference type="InterPro" id="IPR002048">
    <property type="entry name" value="EF_hand_dom"/>
</dbReference>
<dbReference type="Proteomes" id="UP001642464">
    <property type="component" value="Unassembled WGS sequence"/>
</dbReference>
<feature type="transmembrane region" description="Helical" evidence="14">
    <location>
        <begin position="274"/>
        <end position="294"/>
    </location>
</feature>
<comment type="caution">
    <text evidence="16">The sequence shown here is derived from an EMBL/GenBank/DDBJ whole genome shotgun (WGS) entry which is preliminary data.</text>
</comment>
<accession>A0ABP0P7E0</accession>
<evidence type="ECO:0000259" key="15">
    <source>
        <dbReference type="PROSITE" id="PS50222"/>
    </source>
</evidence>
<dbReference type="InterPro" id="IPR027359">
    <property type="entry name" value="Volt_channel_dom_sf"/>
</dbReference>
<dbReference type="InterPro" id="IPR011992">
    <property type="entry name" value="EF-hand-dom_pair"/>
</dbReference>
<feature type="compositionally biased region" description="Low complexity" evidence="13">
    <location>
        <begin position="154"/>
        <end position="172"/>
    </location>
</feature>
<dbReference type="CDD" id="cd00051">
    <property type="entry name" value="EFh"/>
    <property type="match status" value="1"/>
</dbReference>
<keyword evidence="6" id="KW-0106">Calcium</keyword>
<evidence type="ECO:0000256" key="9">
    <source>
        <dbReference type="ARBA" id="ARBA00022989"/>
    </source>
</evidence>
<dbReference type="Gene3D" id="1.20.120.350">
    <property type="entry name" value="Voltage-gated potassium channels. Chain C"/>
    <property type="match status" value="1"/>
</dbReference>
<dbReference type="Gene3D" id="1.10.238.10">
    <property type="entry name" value="EF-hand"/>
    <property type="match status" value="1"/>
</dbReference>
<evidence type="ECO:0000256" key="3">
    <source>
        <dbReference type="ARBA" id="ARBA00022538"/>
    </source>
</evidence>
<feature type="compositionally biased region" description="Basic and acidic residues" evidence="13">
    <location>
        <begin position="173"/>
        <end position="199"/>
    </location>
</feature>
<evidence type="ECO:0000256" key="7">
    <source>
        <dbReference type="ARBA" id="ARBA00022882"/>
    </source>
</evidence>
<dbReference type="PROSITE" id="PS50222">
    <property type="entry name" value="EF_HAND_2"/>
    <property type="match status" value="2"/>
</dbReference>
<protein>
    <submittedName>
        <fullName evidence="16">Cation channel sperm-associated protein 1 (CatSper1)</fullName>
    </submittedName>
</protein>
<name>A0ABP0P7E0_9DINO</name>
<evidence type="ECO:0000256" key="14">
    <source>
        <dbReference type="SAM" id="Phobius"/>
    </source>
</evidence>
<keyword evidence="5" id="KW-0631">Potassium channel</keyword>
<evidence type="ECO:0000256" key="10">
    <source>
        <dbReference type="ARBA" id="ARBA00023065"/>
    </source>
</evidence>
<keyword evidence="7" id="KW-0851">Voltage-gated channel</keyword>
<keyword evidence="11 14" id="KW-0472">Membrane</keyword>
<dbReference type="SUPFAM" id="SSF81324">
    <property type="entry name" value="Voltage-gated potassium channels"/>
    <property type="match status" value="1"/>
</dbReference>
<dbReference type="PROSITE" id="PS00018">
    <property type="entry name" value="EF_HAND_1"/>
    <property type="match status" value="2"/>
</dbReference>
<dbReference type="InterPro" id="IPR028325">
    <property type="entry name" value="VG_K_chnl"/>
</dbReference>
<feature type="domain" description="EF-hand" evidence="15">
    <location>
        <begin position="547"/>
        <end position="582"/>
    </location>
</feature>
<dbReference type="Pfam" id="PF00520">
    <property type="entry name" value="Ion_trans"/>
    <property type="match status" value="1"/>
</dbReference>
<evidence type="ECO:0000256" key="11">
    <source>
        <dbReference type="ARBA" id="ARBA00023136"/>
    </source>
</evidence>
<feature type="transmembrane region" description="Helical" evidence="14">
    <location>
        <begin position="379"/>
        <end position="402"/>
    </location>
</feature>
<evidence type="ECO:0000256" key="13">
    <source>
        <dbReference type="SAM" id="MobiDB-lite"/>
    </source>
</evidence>
<keyword evidence="10" id="KW-0406">Ion transport</keyword>
<dbReference type="InterPro" id="IPR018247">
    <property type="entry name" value="EF_Hand_1_Ca_BS"/>
</dbReference>
<evidence type="ECO:0000256" key="8">
    <source>
        <dbReference type="ARBA" id="ARBA00022958"/>
    </source>
</evidence>
<dbReference type="EMBL" id="CAXAMM010033636">
    <property type="protein sequence ID" value="CAK9071671.1"/>
    <property type="molecule type" value="Genomic_DNA"/>
</dbReference>
<feature type="transmembrane region" description="Helical" evidence="14">
    <location>
        <begin position="458"/>
        <end position="480"/>
    </location>
</feature>
<feature type="compositionally biased region" description="Basic and acidic residues" evidence="13">
    <location>
        <begin position="125"/>
        <end position="137"/>
    </location>
</feature>
<dbReference type="Gene3D" id="1.10.287.70">
    <property type="match status" value="1"/>
</dbReference>
<keyword evidence="3" id="KW-0633">Potassium transport</keyword>
<keyword evidence="8" id="KW-0630">Potassium</keyword>
<evidence type="ECO:0000313" key="16">
    <source>
        <dbReference type="EMBL" id="CAK9071671.1"/>
    </source>
</evidence>
<keyword evidence="9 14" id="KW-1133">Transmembrane helix</keyword>